<evidence type="ECO:0000256" key="1">
    <source>
        <dbReference type="ARBA" id="ARBA00006987"/>
    </source>
</evidence>
<evidence type="ECO:0000313" key="2">
    <source>
        <dbReference type="EMBL" id="ONH81251.1"/>
    </source>
</evidence>
<evidence type="ECO:0000313" key="3">
    <source>
        <dbReference type="Proteomes" id="UP000054844"/>
    </source>
</evidence>
<dbReference type="InterPro" id="IPR005064">
    <property type="entry name" value="BUG"/>
</dbReference>
<comment type="similarity">
    <text evidence="1">Belongs to the UPF0065 (bug) family.</text>
</comment>
<proteinExistence type="inferred from homology"/>
<dbReference type="OrthoDB" id="7250553at2"/>
<dbReference type="EMBL" id="LLWF02000149">
    <property type="protein sequence ID" value="ONH81251.1"/>
    <property type="molecule type" value="Genomic_DNA"/>
</dbReference>
<dbReference type="RefSeq" id="WP_058390006.1">
    <property type="nucleotide sequence ID" value="NZ_LLWF02000149.1"/>
</dbReference>
<protein>
    <submittedName>
        <fullName evidence="2">ABC transporter substrate-binding protein</fullName>
    </submittedName>
</protein>
<dbReference type="Pfam" id="PF03401">
    <property type="entry name" value="TctC"/>
    <property type="match status" value="1"/>
</dbReference>
<dbReference type="PANTHER" id="PTHR42928:SF5">
    <property type="entry name" value="BLR1237 PROTEIN"/>
    <property type="match status" value="1"/>
</dbReference>
<keyword evidence="3" id="KW-1185">Reference proteome</keyword>
<accession>A0A1S8CZ96</accession>
<organism evidence="2 3">
    <name type="scientific">Roseomonas mucosa</name>
    <dbReference type="NCBI Taxonomy" id="207340"/>
    <lineage>
        <taxon>Bacteria</taxon>
        <taxon>Pseudomonadati</taxon>
        <taxon>Pseudomonadota</taxon>
        <taxon>Alphaproteobacteria</taxon>
        <taxon>Acetobacterales</taxon>
        <taxon>Roseomonadaceae</taxon>
        <taxon>Roseomonas</taxon>
    </lineage>
</organism>
<dbReference type="SUPFAM" id="SSF53850">
    <property type="entry name" value="Periplasmic binding protein-like II"/>
    <property type="match status" value="1"/>
</dbReference>
<dbReference type="AlphaFoldDB" id="A0A1S8CZ96"/>
<gene>
    <name evidence="2" type="ORF">APZ41_020850</name>
</gene>
<dbReference type="InterPro" id="IPR042100">
    <property type="entry name" value="Bug_dom1"/>
</dbReference>
<dbReference type="Gene3D" id="3.40.190.150">
    <property type="entry name" value="Bordetella uptake gene, domain 1"/>
    <property type="match status" value="1"/>
</dbReference>
<sequence>MAILISRRHLAVLGATAALSGAPRAGAQELSGKSVTWVVPYAPGGFGDGLVRLVAQKMAESAKVNVVVDNRPGAGGQIAATYVKQQPPDGHTLFYGDVGPFTINANLYRKLSYDMARDFTPLTRMMKSPSIVVVGAQSSIVDFKGLLLAAKGPPGLSFGSYGTGSAPHLWGEMLRRHSGLELVHVPYRGAAPALQDLMSGRLDFMPDVAPNSLPYVLDGKLRALAVIGDKRLPQLPAVPTLGELGYPDLLMEGWNGVVVRSGTTAPMLHRLHDEVVKAVQHPDVASRYTQMGLEVAPMSMEDFGNFIAAQTARWEEVIRNTGIALD</sequence>
<dbReference type="PIRSF" id="PIRSF017082">
    <property type="entry name" value="YflP"/>
    <property type="match status" value="1"/>
</dbReference>
<name>A0A1S8CZ96_9PROT</name>
<dbReference type="PANTHER" id="PTHR42928">
    <property type="entry name" value="TRICARBOXYLATE-BINDING PROTEIN"/>
    <property type="match status" value="1"/>
</dbReference>
<dbReference type="Proteomes" id="UP000054844">
    <property type="component" value="Unassembled WGS sequence"/>
</dbReference>
<dbReference type="CDD" id="cd07012">
    <property type="entry name" value="PBP2_Bug_TTT"/>
    <property type="match status" value="1"/>
</dbReference>
<reference evidence="2" key="1">
    <citation type="submission" date="2016-12" db="EMBL/GenBank/DDBJ databases">
        <title>Draft genome sequence of Roseomonas mucosa strain AU37, isolated from a peripheral intravenous catheter.</title>
        <authorList>
            <person name="Choudhury M.A."/>
            <person name="Sidjabat H.E."/>
            <person name="Wailan A.M."/>
            <person name="Zhang L."/>
            <person name="Marsh N.M."/>
            <person name="Rickard C.M."/>
            <person name="Davies M."/>
            <person name="Mcmillan D.J."/>
        </authorList>
    </citation>
    <scope>NUCLEOTIDE SEQUENCE [LARGE SCALE GENOMIC DNA]</scope>
    <source>
        <strain evidence="2">AU37</strain>
    </source>
</reference>
<comment type="caution">
    <text evidence="2">The sequence shown here is derived from an EMBL/GenBank/DDBJ whole genome shotgun (WGS) entry which is preliminary data.</text>
</comment>
<dbReference type="Gene3D" id="3.40.190.10">
    <property type="entry name" value="Periplasmic binding protein-like II"/>
    <property type="match status" value="1"/>
</dbReference>
<dbReference type="STRING" id="207340.APZ41_020850"/>